<dbReference type="EMBL" id="CADEAL010004442">
    <property type="protein sequence ID" value="CAB1459664.1"/>
    <property type="molecule type" value="Genomic_DNA"/>
</dbReference>
<keyword evidence="3" id="KW-1185">Reference proteome</keyword>
<proteinExistence type="predicted"/>
<dbReference type="Proteomes" id="UP001153269">
    <property type="component" value="Unassembled WGS sequence"/>
</dbReference>
<name>A0A9N7VYQ1_PLEPL</name>
<gene>
    <name evidence="2" type="ORF">PLEPLA_LOCUS47501</name>
</gene>
<evidence type="ECO:0000256" key="1">
    <source>
        <dbReference type="SAM" id="MobiDB-lite"/>
    </source>
</evidence>
<protein>
    <submittedName>
        <fullName evidence="2">Uncharacterized protein</fullName>
    </submittedName>
</protein>
<sequence length="108" mass="11969">MQIQISCFSENVPIHQADDFYTRAEDKTTPPTDQAGASHTQPHHLAKTNRSVNATYTITPGSSDPVTMKETCPCGAERQEIVDRVRMGCTGTNTSMLLELELELELEM</sequence>
<comment type="caution">
    <text evidence="2">The sequence shown here is derived from an EMBL/GenBank/DDBJ whole genome shotgun (WGS) entry which is preliminary data.</text>
</comment>
<evidence type="ECO:0000313" key="3">
    <source>
        <dbReference type="Proteomes" id="UP001153269"/>
    </source>
</evidence>
<evidence type="ECO:0000313" key="2">
    <source>
        <dbReference type="EMBL" id="CAB1459664.1"/>
    </source>
</evidence>
<organism evidence="2 3">
    <name type="scientific">Pleuronectes platessa</name>
    <name type="common">European plaice</name>
    <dbReference type="NCBI Taxonomy" id="8262"/>
    <lineage>
        <taxon>Eukaryota</taxon>
        <taxon>Metazoa</taxon>
        <taxon>Chordata</taxon>
        <taxon>Craniata</taxon>
        <taxon>Vertebrata</taxon>
        <taxon>Euteleostomi</taxon>
        <taxon>Actinopterygii</taxon>
        <taxon>Neopterygii</taxon>
        <taxon>Teleostei</taxon>
        <taxon>Neoteleostei</taxon>
        <taxon>Acanthomorphata</taxon>
        <taxon>Carangaria</taxon>
        <taxon>Pleuronectiformes</taxon>
        <taxon>Pleuronectoidei</taxon>
        <taxon>Pleuronectidae</taxon>
        <taxon>Pleuronectes</taxon>
    </lineage>
</organism>
<feature type="region of interest" description="Disordered" evidence="1">
    <location>
        <begin position="20"/>
        <end position="49"/>
    </location>
</feature>
<feature type="compositionally biased region" description="Polar residues" evidence="1">
    <location>
        <begin position="29"/>
        <end position="40"/>
    </location>
</feature>
<accession>A0A9N7VYQ1</accession>
<dbReference type="AlphaFoldDB" id="A0A9N7VYQ1"/>
<reference evidence="2" key="1">
    <citation type="submission" date="2020-03" db="EMBL/GenBank/DDBJ databases">
        <authorList>
            <person name="Weist P."/>
        </authorList>
    </citation>
    <scope>NUCLEOTIDE SEQUENCE</scope>
</reference>